<keyword evidence="1" id="KW-0812">Transmembrane</keyword>
<dbReference type="OrthoDB" id="9795854at2"/>
<sequence length="150" mass="16203">MLEETATVVEVDTKYLWVETHSRSGCSQCSSGSCTTSVVSKLFGMKHNRIRLENTLGAKAGDRVVIGMPDELLVRASVWAYLFPLLAMFVVSVTGGVMGMDEGFQALLATAGLTAGFALVRWNIARQGARHRFRPSLLRIVSGGVEVSPV</sequence>
<dbReference type="Pfam" id="PF04246">
    <property type="entry name" value="RseC_MucC"/>
    <property type="match status" value="1"/>
</dbReference>
<evidence type="ECO:0000313" key="3">
    <source>
        <dbReference type="Proteomes" id="UP000190896"/>
    </source>
</evidence>
<feature type="transmembrane region" description="Helical" evidence="1">
    <location>
        <begin position="78"/>
        <end position="98"/>
    </location>
</feature>
<comment type="caution">
    <text evidence="2">The sequence shown here is derived from an EMBL/GenBank/DDBJ whole genome shotgun (WGS) entry which is preliminary data.</text>
</comment>
<proteinExistence type="predicted"/>
<dbReference type="PIRSF" id="PIRSF004923">
    <property type="entry name" value="RseC"/>
    <property type="match status" value="1"/>
</dbReference>
<dbReference type="InterPro" id="IPR007359">
    <property type="entry name" value="SigmaE_reg_RseC_MucC"/>
</dbReference>
<dbReference type="AlphaFoldDB" id="A0A1T2KVL8"/>
<dbReference type="PANTHER" id="PTHR35867:SF1">
    <property type="entry name" value="PROTEIN RSEC"/>
    <property type="match status" value="1"/>
</dbReference>
<gene>
    <name evidence="2" type="ORF">BOW51_05145</name>
</gene>
<keyword evidence="1" id="KW-0472">Membrane</keyword>
<dbReference type="InterPro" id="IPR026268">
    <property type="entry name" value="RseC"/>
</dbReference>
<reference evidence="2 3" key="1">
    <citation type="submission" date="2016-11" db="EMBL/GenBank/DDBJ databases">
        <title>Mixed transmission modes and dynamic genome evolution in an obligate animal-bacterial symbiosis.</title>
        <authorList>
            <person name="Russell S.L."/>
            <person name="Corbett-Detig R.B."/>
            <person name="Cavanaugh C.M."/>
        </authorList>
    </citation>
    <scope>NUCLEOTIDE SEQUENCE [LARGE SCALE GENOMIC DNA]</scope>
    <source>
        <strain evidence="2">Se-Cadez</strain>
    </source>
</reference>
<dbReference type="Proteomes" id="UP000190896">
    <property type="component" value="Unassembled WGS sequence"/>
</dbReference>
<dbReference type="PANTHER" id="PTHR35867">
    <property type="entry name" value="PROTEIN RSEC"/>
    <property type="match status" value="1"/>
</dbReference>
<accession>A0A1T2KVL8</accession>
<keyword evidence="1" id="KW-1133">Transmembrane helix</keyword>
<dbReference type="EMBL" id="MPRJ01000024">
    <property type="protein sequence ID" value="OOZ36841.1"/>
    <property type="molecule type" value="Genomic_DNA"/>
</dbReference>
<evidence type="ECO:0000256" key="1">
    <source>
        <dbReference type="SAM" id="Phobius"/>
    </source>
</evidence>
<evidence type="ECO:0000313" key="2">
    <source>
        <dbReference type="EMBL" id="OOZ36841.1"/>
    </source>
</evidence>
<dbReference type="RefSeq" id="WP_078486453.1">
    <property type="nucleotide sequence ID" value="NZ_MPRJ01000024.1"/>
</dbReference>
<organism evidence="2 3">
    <name type="scientific">Solemya velesiana gill symbiont</name>
    <dbReference type="NCBI Taxonomy" id="1918948"/>
    <lineage>
        <taxon>Bacteria</taxon>
        <taxon>Pseudomonadati</taxon>
        <taxon>Pseudomonadota</taxon>
        <taxon>Gammaproteobacteria</taxon>
        <taxon>sulfur-oxidizing symbionts</taxon>
    </lineage>
</organism>
<feature type="transmembrane region" description="Helical" evidence="1">
    <location>
        <begin position="104"/>
        <end position="124"/>
    </location>
</feature>
<evidence type="ECO:0008006" key="4">
    <source>
        <dbReference type="Google" id="ProtNLM"/>
    </source>
</evidence>
<keyword evidence="3" id="KW-1185">Reference proteome</keyword>
<name>A0A1T2KVL8_9GAMM</name>
<protein>
    <recommendedName>
        <fullName evidence="4">Fis family transcriptional regulator</fullName>
    </recommendedName>
</protein>